<organism evidence="2 3">
    <name type="scientific">Solanum tuberosum</name>
    <name type="common">Potato</name>
    <dbReference type="NCBI Taxonomy" id="4113"/>
    <lineage>
        <taxon>Eukaryota</taxon>
        <taxon>Viridiplantae</taxon>
        <taxon>Streptophyta</taxon>
        <taxon>Embryophyta</taxon>
        <taxon>Tracheophyta</taxon>
        <taxon>Spermatophyta</taxon>
        <taxon>Magnoliopsida</taxon>
        <taxon>eudicotyledons</taxon>
        <taxon>Gunneridae</taxon>
        <taxon>Pentapetalae</taxon>
        <taxon>asterids</taxon>
        <taxon>lamiids</taxon>
        <taxon>Solanales</taxon>
        <taxon>Solanaceae</taxon>
        <taxon>Solanoideae</taxon>
        <taxon>Solaneae</taxon>
        <taxon>Solanum</taxon>
    </lineage>
</organism>
<evidence type="ECO:0000256" key="1">
    <source>
        <dbReference type="SAM" id="Coils"/>
    </source>
</evidence>
<feature type="coiled-coil region" evidence="1">
    <location>
        <begin position="95"/>
        <end position="122"/>
    </location>
</feature>
<protein>
    <submittedName>
        <fullName evidence="2">Uncharacterized protein</fullName>
    </submittedName>
</protein>
<evidence type="ECO:0000313" key="3">
    <source>
        <dbReference type="Proteomes" id="UP000826656"/>
    </source>
</evidence>
<sequence length="141" mass="15754">MLKHMHRGMTWKNAKHGIPYGYLLNHVFEHFGVPLGRGVVGTIKQTFSTATLLEFSSGKDVEIARLRTQLQQAISQGPGTSSDSKEEVKKLRVENAWLIESNASLNEEIKSLNKQLIQAHVDANSRMNLVLQSFSPRPSLS</sequence>
<name>A0ABQ7WEQ2_SOLTU</name>
<keyword evidence="3" id="KW-1185">Reference proteome</keyword>
<dbReference type="Proteomes" id="UP000826656">
    <property type="component" value="Unassembled WGS sequence"/>
</dbReference>
<reference evidence="2 3" key="1">
    <citation type="journal article" date="2021" name="bioRxiv">
        <title>Chromosome-scale and haplotype-resolved genome assembly of a tetraploid potato cultivar.</title>
        <authorList>
            <person name="Sun H."/>
            <person name="Jiao W.-B."/>
            <person name="Krause K."/>
            <person name="Campoy J.A."/>
            <person name="Goel M."/>
            <person name="Folz-Donahue K."/>
            <person name="Kukat C."/>
            <person name="Huettel B."/>
            <person name="Schneeberger K."/>
        </authorList>
    </citation>
    <scope>NUCLEOTIDE SEQUENCE [LARGE SCALE GENOMIC DNA]</scope>
    <source>
        <strain evidence="2">SolTubOtavaFocal</strain>
        <tissue evidence="2">Leaves</tissue>
    </source>
</reference>
<gene>
    <name evidence="2" type="ORF">KY290_005015</name>
</gene>
<comment type="caution">
    <text evidence="2">The sequence shown here is derived from an EMBL/GenBank/DDBJ whole genome shotgun (WGS) entry which is preliminary data.</text>
</comment>
<dbReference type="EMBL" id="JAIVGD010000002">
    <property type="protein sequence ID" value="KAH0778588.1"/>
    <property type="molecule type" value="Genomic_DNA"/>
</dbReference>
<evidence type="ECO:0000313" key="2">
    <source>
        <dbReference type="EMBL" id="KAH0778588.1"/>
    </source>
</evidence>
<keyword evidence="1" id="KW-0175">Coiled coil</keyword>
<accession>A0ABQ7WEQ2</accession>
<proteinExistence type="predicted"/>